<proteinExistence type="inferred from homology"/>
<evidence type="ECO:0000256" key="2">
    <source>
        <dbReference type="ARBA" id="ARBA00012961"/>
    </source>
</evidence>
<evidence type="ECO:0000313" key="12">
    <source>
        <dbReference type="Proteomes" id="UP000823631"/>
    </source>
</evidence>
<keyword evidence="4 9" id="KW-0808">Transferase</keyword>
<dbReference type="NCBIfam" id="TIGR03263">
    <property type="entry name" value="guanyl_kin"/>
    <property type="match status" value="1"/>
</dbReference>
<dbReference type="PROSITE" id="PS00856">
    <property type="entry name" value="GUANYLATE_KINASE_1"/>
    <property type="match status" value="1"/>
</dbReference>
<dbReference type="EC" id="2.7.4.8" evidence="2 9"/>
<dbReference type="GO" id="GO:0005829">
    <property type="term" value="C:cytosol"/>
    <property type="evidence" value="ECO:0007669"/>
    <property type="project" value="TreeGrafter"/>
</dbReference>
<keyword evidence="7 9" id="KW-0067">ATP-binding</keyword>
<keyword evidence="9" id="KW-0963">Cytoplasm</keyword>
<organism evidence="11 12">
    <name type="scientific">Candidatus Avisuccinivibrio stercorigallinarum</name>
    <dbReference type="NCBI Taxonomy" id="2840704"/>
    <lineage>
        <taxon>Bacteria</taxon>
        <taxon>Pseudomonadati</taxon>
        <taxon>Pseudomonadota</taxon>
        <taxon>Gammaproteobacteria</taxon>
        <taxon>Aeromonadales</taxon>
        <taxon>Succinivibrionaceae</taxon>
        <taxon>Succinivibrionaceae incertae sedis</taxon>
        <taxon>Candidatus Avisuccinivibrio</taxon>
    </lineage>
</organism>
<dbReference type="PANTHER" id="PTHR23117">
    <property type="entry name" value="GUANYLATE KINASE-RELATED"/>
    <property type="match status" value="1"/>
</dbReference>
<dbReference type="HAMAP" id="MF_00328">
    <property type="entry name" value="Guanylate_kinase"/>
    <property type="match status" value="1"/>
</dbReference>
<evidence type="ECO:0000313" key="11">
    <source>
        <dbReference type="EMBL" id="MBO8416462.1"/>
    </source>
</evidence>
<gene>
    <name evidence="9 11" type="primary">gmk</name>
    <name evidence="11" type="ORF">IAB19_08795</name>
</gene>
<evidence type="ECO:0000256" key="9">
    <source>
        <dbReference type="HAMAP-Rule" id="MF_00328"/>
    </source>
</evidence>
<accession>A0A9D9DCG7</accession>
<evidence type="ECO:0000256" key="3">
    <source>
        <dbReference type="ARBA" id="ARBA00016296"/>
    </source>
</evidence>
<dbReference type="FunFam" id="3.30.63.10:FF:000002">
    <property type="entry name" value="Guanylate kinase 1"/>
    <property type="match status" value="1"/>
</dbReference>
<comment type="subcellular location">
    <subcellularLocation>
        <location evidence="9">Cytoplasm</location>
    </subcellularLocation>
</comment>
<evidence type="ECO:0000256" key="5">
    <source>
        <dbReference type="ARBA" id="ARBA00022741"/>
    </source>
</evidence>
<dbReference type="SUPFAM" id="SSF52540">
    <property type="entry name" value="P-loop containing nucleoside triphosphate hydrolases"/>
    <property type="match status" value="1"/>
</dbReference>
<dbReference type="InterPro" id="IPR020590">
    <property type="entry name" value="Guanylate_kinase_CS"/>
</dbReference>
<sequence length="219" mass="25335">MSAKGTLYILSAPSGGGKSSLIAGLLERFNLDDKLRLSISHTTRDMRPGEVDGQSYFFVNEEEFKALIERGAFLEYAQVFDRYYGTSREVVQQWLDEGRDVLLDIDWQGARNIRAQMPGCVSIFIVPPSLEELRHRLEKRQRDTPEVIDQRMELAKREISHYREYDYVVVNDKYDNALVQLRGIILARRCLLEKQEEARHELFENLLAGYIDPESSTEA</sequence>
<evidence type="ECO:0000256" key="4">
    <source>
        <dbReference type="ARBA" id="ARBA00022679"/>
    </source>
</evidence>
<dbReference type="PROSITE" id="PS50052">
    <property type="entry name" value="GUANYLATE_KINASE_2"/>
    <property type="match status" value="1"/>
</dbReference>
<feature type="domain" description="Guanylate kinase-like" evidence="10">
    <location>
        <begin position="5"/>
        <end position="186"/>
    </location>
</feature>
<dbReference type="Pfam" id="PF00625">
    <property type="entry name" value="Guanylate_kin"/>
    <property type="match status" value="1"/>
</dbReference>
<comment type="similarity">
    <text evidence="1 9">Belongs to the guanylate kinase family.</text>
</comment>
<dbReference type="Gene3D" id="3.40.50.300">
    <property type="entry name" value="P-loop containing nucleotide triphosphate hydrolases"/>
    <property type="match status" value="1"/>
</dbReference>
<comment type="catalytic activity">
    <reaction evidence="9">
        <text>GMP + ATP = GDP + ADP</text>
        <dbReference type="Rhea" id="RHEA:20780"/>
        <dbReference type="ChEBI" id="CHEBI:30616"/>
        <dbReference type="ChEBI" id="CHEBI:58115"/>
        <dbReference type="ChEBI" id="CHEBI:58189"/>
        <dbReference type="ChEBI" id="CHEBI:456216"/>
        <dbReference type="EC" id="2.7.4.8"/>
    </reaction>
</comment>
<dbReference type="PANTHER" id="PTHR23117:SF13">
    <property type="entry name" value="GUANYLATE KINASE"/>
    <property type="match status" value="1"/>
</dbReference>
<feature type="binding site" evidence="9">
    <location>
        <begin position="12"/>
        <end position="19"/>
    </location>
    <ligand>
        <name>ATP</name>
        <dbReference type="ChEBI" id="CHEBI:30616"/>
    </ligand>
</feature>
<dbReference type="SMART" id="SM00072">
    <property type="entry name" value="GuKc"/>
    <property type="match status" value="1"/>
</dbReference>
<dbReference type="InterPro" id="IPR017665">
    <property type="entry name" value="Guanylate_kinase"/>
</dbReference>
<dbReference type="CDD" id="cd00071">
    <property type="entry name" value="GMPK"/>
    <property type="match status" value="1"/>
</dbReference>
<dbReference type="InterPro" id="IPR008145">
    <property type="entry name" value="GK/Ca_channel_bsu"/>
</dbReference>
<name>A0A9D9DCG7_9GAMM</name>
<reference evidence="11" key="1">
    <citation type="submission" date="2020-10" db="EMBL/GenBank/DDBJ databases">
        <authorList>
            <person name="Gilroy R."/>
        </authorList>
    </citation>
    <scope>NUCLEOTIDE SEQUENCE</scope>
    <source>
        <strain evidence="11">17213</strain>
    </source>
</reference>
<protein>
    <recommendedName>
        <fullName evidence="3 9">Guanylate kinase</fullName>
        <ecNumber evidence="2 9">2.7.4.8</ecNumber>
    </recommendedName>
    <alternativeName>
        <fullName evidence="8 9">GMP kinase</fullName>
    </alternativeName>
</protein>
<dbReference type="Gene3D" id="3.30.63.10">
    <property type="entry name" value="Guanylate Kinase phosphate binding domain"/>
    <property type="match status" value="1"/>
</dbReference>
<evidence type="ECO:0000256" key="6">
    <source>
        <dbReference type="ARBA" id="ARBA00022777"/>
    </source>
</evidence>
<comment type="function">
    <text evidence="9">Essential for recycling GMP and indirectly, cGMP.</text>
</comment>
<dbReference type="InterPro" id="IPR008144">
    <property type="entry name" value="Guanylate_kin-like_dom"/>
</dbReference>
<keyword evidence="5 9" id="KW-0547">Nucleotide-binding</keyword>
<dbReference type="InterPro" id="IPR027417">
    <property type="entry name" value="P-loop_NTPase"/>
</dbReference>
<dbReference type="AlphaFoldDB" id="A0A9D9DCG7"/>
<comment type="caution">
    <text evidence="11">The sequence shown here is derived from an EMBL/GenBank/DDBJ whole genome shotgun (WGS) entry which is preliminary data.</text>
</comment>
<evidence type="ECO:0000256" key="1">
    <source>
        <dbReference type="ARBA" id="ARBA00005790"/>
    </source>
</evidence>
<dbReference type="GO" id="GO:0005524">
    <property type="term" value="F:ATP binding"/>
    <property type="evidence" value="ECO:0007669"/>
    <property type="project" value="UniProtKB-UniRule"/>
</dbReference>
<dbReference type="GO" id="GO:0004385">
    <property type="term" value="F:GMP kinase activity"/>
    <property type="evidence" value="ECO:0007669"/>
    <property type="project" value="UniProtKB-UniRule"/>
</dbReference>
<dbReference type="EMBL" id="JADINH010000174">
    <property type="protein sequence ID" value="MBO8416462.1"/>
    <property type="molecule type" value="Genomic_DNA"/>
</dbReference>
<evidence type="ECO:0000256" key="8">
    <source>
        <dbReference type="ARBA" id="ARBA00030128"/>
    </source>
</evidence>
<evidence type="ECO:0000256" key="7">
    <source>
        <dbReference type="ARBA" id="ARBA00022840"/>
    </source>
</evidence>
<keyword evidence="6 9" id="KW-0418">Kinase</keyword>
<evidence type="ECO:0000259" key="10">
    <source>
        <dbReference type="PROSITE" id="PS50052"/>
    </source>
</evidence>
<dbReference type="Proteomes" id="UP000823631">
    <property type="component" value="Unassembled WGS sequence"/>
</dbReference>
<reference evidence="11" key="2">
    <citation type="journal article" date="2021" name="PeerJ">
        <title>Extensive microbial diversity within the chicken gut microbiome revealed by metagenomics and culture.</title>
        <authorList>
            <person name="Gilroy R."/>
            <person name="Ravi A."/>
            <person name="Getino M."/>
            <person name="Pursley I."/>
            <person name="Horton D.L."/>
            <person name="Alikhan N.F."/>
            <person name="Baker D."/>
            <person name="Gharbi K."/>
            <person name="Hall N."/>
            <person name="Watson M."/>
            <person name="Adriaenssens E.M."/>
            <person name="Foster-Nyarko E."/>
            <person name="Jarju S."/>
            <person name="Secka A."/>
            <person name="Antonio M."/>
            <person name="Oren A."/>
            <person name="Chaudhuri R.R."/>
            <person name="La Ragione R."/>
            <person name="Hildebrand F."/>
            <person name="Pallen M.J."/>
        </authorList>
    </citation>
    <scope>NUCLEOTIDE SEQUENCE</scope>
    <source>
        <strain evidence="11">17213</strain>
    </source>
</reference>